<dbReference type="Proteomes" id="UP000298284">
    <property type="component" value="Unassembled WGS sequence"/>
</dbReference>
<gene>
    <name evidence="2" type="ORF">EU557_17360</name>
</gene>
<dbReference type="EMBL" id="SRKZ01000005">
    <property type="protein sequence ID" value="TGD78752.1"/>
    <property type="molecule type" value="Genomic_DNA"/>
</dbReference>
<dbReference type="Gene3D" id="2.60.40.1120">
    <property type="entry name" value="Carboxypeptidase-like, regulatory domain"/>
    <property type="match status" value="1"/>
</dbReference>
<keyword evidence="1" id="KW-0812">Transmembrane</keyword>
<keyword evidence="2" id="KW-0378">Hydrolase</keyword>
<evidence type="ECO:0000256" key="1">
    <source>
        <dbReference type="SAM" id="Phobius"/>
    </source>
</evidence>
<feature type="transmembrane region" description="Helical" evidence="1">
    <location>
        <begin position="71"/>
        <end position="88"/>
    </location>
</feature>
<sequence length="476" mass="53031">MLPIQRKKRPRPLSAIKNLALPHYGLTFASVVYASGSGRRYVVRLPVSSFNYQAVLHSTAHLSALTTFRRWLLPVFLLLLGVLLAPAAQAQIQLKGIVIDKDTKERLPFASVAVQGTGNGTATNMEGEFTLKVAKLPVVLLASELGHVRDTLRITSPTQTIEIALGSASIVLPEVKVGSYPFQLVDRAFRNMQRNYRRKFYGKAFYRQTTRIDNEPTELQEVVWNVKSNNARIEGTAIAQGRYAGKQAITNFSNFSLYTKSYGLFDPSADTTKSLALLSPNVVKNYELELKGIVAGADTTKGGIAEIDFNTRPELTKYKSEGTIWIDIDTYRVVRYRMTTPNFTGGTNNPDQKFRDTKLDIEMSFQNTEGEVAPLEYMKTNLTATLVSGKDVTPLNVSSFTFFYDTNTTPTSIPYARVSLQDRDLTAIRSIKYDPEFWANNPVVRRTPVEDEVIAAFEKKGAFGTMVKPAPARPAR</sequence>
<proteinExistence type="predicted"/>
<name>A0A4Z0MG60_9BACT</name>
<dbReference type="OrthoDB" id="1489599at2"/>
<keyword evidence="3" id="KW-1185">Reference proteome</keyword>
<comment type="caution">
    <text evidence="2">The sequence shown here is derived from an EMBL/GenBank/DDBJ whole genome shotgun (WGS) entry which is preliminary data.</text>
</comment>
<dbReference type="Pfam" id="PF13715">
    <property type="entry name" value="CarbopepD_reg_2"/>
    <property type="match status" value="1"/>
</dbReference>
<protein>
    <submittedName>
        <fullName evidence="2">Carboxypeptidase-like regulatory domain-containing protein</fullName>
    </submittedName>
</protein>
<dbReference type="GO" id="GO:0004180">
    <property type="term" value="F:carboxypeptidase activity"/>
    <property type="evidence" value="ECO:0007669"/>
    <property type="project" value="UniProtKB-KW"/>
</dbReference>
<keyword evidence="1" id="KW-1133">Transmembrane helix</keyword>
<evidence type="ECO:0000313" key="3">
    <source>
        <dbReference type="Proteomes" id="UP000298284"/>
    </source>
</evidence>
<organism evidence="2 3">
    <name type="scientific">Hymenobacter wooponensis</name>
    <dbReference type="NCBI Taxonomy" id="1525360"/>
    <lineage>
        <taxon>Bacteria</taxon>
        <taxon>Pseudomonadati</taxon>
        <taxon>Bacteroidota</taxon>
        <taxon>Cytophagia</taxon>
        <taxon>Cytophagales</taxon>
        <taxon>Hymenobacteraceae</taxon>
        <taxon>Hymenobacter</taxon>
    </lineage>
</organism>
<keyword evidence="1" id="KW-0472">Membrane</keyword>
<keyword evidence="2" id="KW-0121">Carboxypeptidase</keyword>
<reference evidence="2 3" key="1">
    <citation type="submission" date="2019-04" db="EMBL/GenBank/DDBJ databases">
        <authorList>
            <person name="Feng G."/>
            <person name="Zhang J."/>
            <person name="Zhu H."/>
        </authorList>
    </citation>
    <scope>NUCLEOTIDE SEQUENCE [LARGE SCALE GENOMIC DNA]</scope>
    <source>
        <strain evidence="2 3">JCM 19491</strain>
    </source>
</reference>
<keyword evidence="2" id="KW-0645">Protease</keyword>
<dbReference type="InterPro" id="IPR008969">
    <property type="entry name" value="CarboxyPept-like_regulatory"/>
</dbReference>
<dbReference type="AlphaFoldDB" id="A0A4Z0MG60"/>
<accession>A0A4Z0MG60</accession>
<evidence type="ECO:0000313" key="2">
    <source>
        <dbReference type="EMBL" id="TGD78752.1"/>
    </source>
</evidence>
<dbReference type="SUPFAM" id="SSF49464">
    <property type="entry name" value="Carboxypeptidase regulatory domain-like"/>
    <property type="match status" value="1"/>
</dbReference>